<sequence>MTHILTNPHLPPQGVKFRSKSAEISRKHVHKGGLSNKELDRIRSFSRQSWNRLYEDPGNPLPRVTTNHYQTTYTTSFSYKKLDETTPSRATSPTRRNNPHPTKAFLHLRIREASGFPRPKIKLGQDPNRVPGRPEKEPINIQRTMYYTLKEIKDLQKRGADGTLKAIMQPKAVPITQAWMKNASKRDVTAVTKFLEDAQENGELEKTVTTTFKPDIAPAVNRWLKQAGNEEREAVMRLIQTLSSDPYQEGYINPKHAGQLDPDRYLLGKYTLKDSTRDLTYDVNPDYRRKRTEFSRVPASFL</sequence>
<name>A0A6P8HIX7_ACTTE</name>
<dbReference type="AlphaFoldDB" id="A0A6P8HIX7"/>
<organism evidence="2 3">
    <name type="scientific">Actinia tenebrosa</name>
    <name type="common">Australian red waratah sea anemone</name>
    <dbReference type="NCBI Taxonomy" id="6105"/>
    <lineage>
        <taxon>Eukaryota</taxon>
        <taxon>Metazoa</taxon>
        <taxon>Cnidaria</taxon>
        <taxon>Anthozoa</taxon>
        <taxon>Hexacorallia</taxon>
        <taxon>Actiniaria</taxon>
        <taxon>Actiniidae</taxon>
        <taxon>Actinia</taxon>
    </lineage>
</organism>
<feature type="region of interest" description="Disordered" evidence="1">
    <location>
        <begin position="82"/>
        <end position="101"/>
    </location>
</feature>
<evidence type="ECO:0000313" key="2">
    <source>
        <dbReference type="Proteomes" id="UP000515163"/>
    </source>
</evidence>
<dbReference type="RefSeq" id="XP_031555806.1">
    <property type="nucleotide sequence ID" value="XM_031699946.1"/>
</dbReference>
<evidence type="ECO:0000313" key="3">
    <source>
        <dbReference type="RefSeq" id="XP_031555806.1"/>
    </source>
</evidence>
<keyword evidence="2" id="KW-1185">Reference proteome</keyword>
<gene>
    <name evidence="3" type="primary">LOC116292604</name>
</gene>
<proteinExistence type="predicted"/>
<dbReference type="InParanoid" id="A0A6P8HIX7"/>
<dbReference type="KEGG" id="aten:116292604"/>
<reference evidence="3" key="1">
    <citation type="submission" date="2025-08" db="UniProtKB">
        <authorList>
            <consortium name="RefSeq"/>
        </authorList>
    </citation>
    <scope>IDENTIFICATION</scope>
    <source>
        <tissue evidence="3">Tentacle</tissue>
    </source>
</reference>
<dbReference type="GeneID" id="116292604"/>
<protein>
    <submittedName>
        <fullName evidence="3">Uncharacterized protein LOC116292604</fullName>
    </submittedName>
</protein>
<dbReference type="Proteomes" id="UP000515163">
    <property type="component" value="Unplaced"/>
</dbReference>
<feature type="compositionally biased region" description="Low complexity" evidence="1">
    <location>
        <begin position="87"/>
        <end position="96"/>
    </location>
</feature>
<accession>A0A6P8HIX7</accession>
<evidence type="ECO:0000256" key="1">
    <source>
        <dbReference type="SAM" id="MobiDB-lite"/>
    </source>
</evidence>
<dbReference type="OrthoDB" id="9972253at2759"/>